<feature type="region of interest" description="Disordered" evidence="1">
    <location>
        <begin position="275"/>
        <end position="294"/>
    </location>
</feature>
<feature type="transmembrane region" description="Helical" evidence="2">
    <location>
        <begin position="23"/>
        <end position="47"/>
    </location>
</feature>
<feature type="transmembrane region" description="Helical" evidence="2">
    <location>
        <begin position="53"/>
        <end position="74"/>
    </location>
</feature>
<dbReference type="EMBL" id="JBBEGN010000001">
    <property type="protein sequence ID" value="MEJ2866723.1"/>
    <property type="molecule type" value="Genomic_DNA"/>
</dbReference>
<feature type="transmembrane region" description="Helical" evidence="2">
    <location>
        <begin position="313"/>
        <end position="332"/>
    </location>
</feature>
<reference evidence="3 4" key="1">
    <citation type="submission" date="2024-03" db="EMBL/GenBank/DDBJ databases">
        <title>Actinomycetospora sp. OC33-EN08, a novel actinomycete isolated from wild orchid (Aerides multiflora).</title>
        <authorList>
            <person name="Suriyachadkun C."/>
        </authorList>
    </citation>
    <scope>NUCLEOTIDE SEQUENCE [LARGE SCALE GENOMIC DNA]</scope>
    <source>
        <strain evidence="3 4">OC33-EN08</strain>
    </source>
</reference>
<accession>A0ABU8MJV1</accession>
<keyword evidence="2" id="KW-0812">Transmembrane</keyword>
<feature type="transmembrane region" description="Helical" evidence="2">
    <location>
        <begin position="120"/>
        <end position="140"/>
    </location>
</feature>
<name>A0ABU8MJV1_9PSEU</name>
<keyword evidence="4" id="KW-1185">Reference proteome</keyword>
<evidence type="ECO:0000313" key="3">
    <source>
        <dbReference type="EMBL" id="MEJ2866723.1"/>
    </source>
</evidence>
<keyword evidence="2" id="KW-1133">Transmembrane helix</keyword>
<evidence type="ECO:0000256" key="2">
    <source>
        <dbReference type="SAM" id="Phobius"/>
    </source>
</evidence>
<protein>
    <submittedName>
        <fullName evidence="3">Uncharacterized protein</fullName>
    </submittedName>
</protein>
<gene>
    <name evidence="3" type="ORF">WCD74_03045</name>
</gene>
<dbReference type="Proteomes" id="UP001385809">
    <property type="component" value="Unassembled WGS sequence"/>
</dbReference>
<sequence>MSDLHLRVPPVPRWMVADSTREVLLAVCVGPLVCGAIAGALARWALLEDDSGALAWAVILLLLTVFGACAPTLYAAYHFSEDLARFAVRRFEGLLHVVPAIVGSWTMLLAGYTAATGPNAWSLGLVVAPVLAGSLGSLALSRAEARPQVAYDENDNDVWVRRARRIGLVVGVVVGVLIGALADGWFGACAGAYCGASVGLAGGAGVAELVTLPRERWARRGDAFGSLAFGVGAPRARPSGPSAWRRHSARQPGWPHWSGSWSAAWWSGVESRPRPVAPSGGLRPGRPSRRPASCSAWASQPASGVLRQPDPRYVLAPVTGAVGCGWALFVIADF</sequence>
<feature type="transmembrane region" description="Helical" evidence="2">
    <location>
        <begin position="94"/>
        <end position="114"/>
    </location>
</feature>
<proteinExistence type="predicted"/>
<evidence type="ECO:0000313" key="4">
    <source>
        <dbReference type="Proteomes" id="UP001385809"/>
    </source>
</evidence>
<organism evidence="3 4">
    <name type="scientific">Actinomycetospora aurantiaca</name>
    <dbReference type="NCBI Taxonomy" id="3129233"/>
    <lineage>
        <taxon>Bacteria</taxon>
        <taxon>Bacillati</taxon>
        <taxon>Actinomycetota</taxon>
        <taxon>Actinomycetes</taxon>
        <taxon>Pseudonocardiales</taxon>
        <taxon>Pseudonocardiaceae</taxon>
        <taxon>Actinomycetospora</taxon>
    </lineage>
</organism>
<evidence type="ECO:0000256" key="1">
    <source>
        <dbReference type="SAM" id="MobiDB-lite"/>
    </source>
</evidence>
<feature type="transmembrane region" description="Helical" evidence="2">
    <location>
        <begin position="190"/>
        <end position="210"/>
    </location>
</feature>
<comment type="caution">
    <text evidence="3">The sequence shown here is derived from an EMBL/GenBank/DDBJ whole genome shotgun (WGS) entry which is preliminary data.</text>
</comment>
<feature type="transmembrane region" description="Helical" evidence="2">
    <location>
        <begin position="166"/>
        <end position="184"/>
    </location>
</feature>
<keyword evidence="2" id="KW-0472">Membrane</keyword>
<dbReference type="RefSeq" id="WP_337693336.1">
    <property type="nucleotide sequence ID" value="NZ_JBBEGN010000001.1"/>
</dbReference>
<feature type="compositionally biased region" description="Low complexity" evidence="1">
    <location>
        <begin position="277"/>
        <end position="294"/>
    </location>
</feature>